<dbReference type="FunFam" id="1.10.220.10:FF:000001">
    <property type="entry name" value="Annexin"/>
    <property type="match status" value="2"/>
</dbReference>
<proteinExistence type="inferred from homology"/>
<keyword evidence="6" id="KW-1185">Reference proteome</keyword>
<dbReference type="Pfam" id="PF00191">
    <property type="entry name" value="Annexin"/>
    <property type="match status" value="7"/>
</dbReference>
<organism evidence="5 6">
    <name type="scientific">Toxocara canis</name>
    <name type="common">Canine roundworm</name>
    <dbReference type="NCBI Taxonomy" id="6265"/>
    <lineage>
        <taxon>Eukaryota</taxon>
        <taxon>Metazoa</taxon>
        <taxon>Ecdysozoa</taxon>
        <taxon>Nematoda</taxon>
        <taxon>Chromadorea</taxon>
        <taxon>Rhabditida</taxon>
        <taxon>Spirurina</taxon>
        <taxon>Ascaridomorpha</taxon>
        <taxon>Ascaridoidea</taxon>
        <taxon>Toxocaridae</taxon>
        <taxon>Toxocara</taxon>
    </lineage>
</organism>
<dbReference type="PRINTS" id="PR00196">
    <property type="entry name" value="ANNEXIN"/>
</dbReference>
<dbReference type="GO" id="GO:0005634">
    <property type="term" value="C:nucleus"/>
    <property type="evidence" value="ECO:0007669"/>
    <property type="project" value="TreeGrafter"/>
</dbReference>
<evidence type="ECO:0000256" key="2">
    <source>
        <dbReference type="ARBA" id="ARBA00022737"/>
    </source>
</evidence>
<dbReference type="InterPro" id="IPR037104">
    <property type="entry name" value="Annexin_sf"/>
</dbReference>
<evidence type="ECO:0000313" key="6">
    <source>
        <dbReference type="Proteomes" id="UP000031036"/>
    </source>
</evidence>
<dbReference type="AlphaFoldDB" id="A0A0B2VUL1"/>
<gene>
    <name evidence="5" type="primary">ANXA6</name>
    <name evidence="5" type="ORF">Tcan_17054</name>
</gene>
<comment type="caution">
    <text evidence="5">The sequence shown here is derived from an EMBL/GenBank/DDBJ whole genome shotgun (WGS) entry which is preliminary data.</text>
</comment>
<dbReference type="InterPro" id="IPR018502">
    <property type="entry name" value="Annexin_repeat"/>
</dbReference>
<keyword evidence="4" id="KW-0111">Calcium/phospholipid-binding</keyword>
<dbReference type="PROSITE" id="PS51897">
    <property type="entry name" value="ANNEXIN_2"/>
    <property type="match status" value="5"/>
</dbReference>
<dbReference type="STRING" id="6265.A0A0B2VUL1"/>
<comment type="domain">
    <text evidence="4">A pair of annexin repeats may form one binding site for calcium and phospholipid.</text>
</comment>
<dbReference type="OMA" id="DEDIMIM"/>
<dbReference type="EMBL" id="JPKZ01000446">
    <property type="protein sequence ID" value="KHN87216.1"/>
    <property type="molecule type" value="Genomic_DNA"/>
</dbReference>
<protein>
    <recommendedName>
        <fullName evidence="4">Annexin</fullName>
    </recommendedName>
</protein>
<name>A0A0B2VUL1_TOXCA</name>
<dbReference type="Proteomes" id="UP000031036">
    <property type="component" value="Unassembled WGS sequence"/>
</dbReference>
<dbReference type="Gene3D" id="1.10.220.10">
    <property type="entry name" value="Annexin"/>
    <property type="match status" value="8"/>
</dbReference>
<evidence type="ECO:0000256" key="1">
    <source>
        <dbReference type="ARBA" id="ARBA00007831"/>
    </source>
</evidence>
<evidence type="ECO:0000313" key="5">
    <source>
        <dbReference type="EMBL" id="KHN87216.1"/>
    </source>
</evidence>
<dbReference type="GO" id="GO:0005737">
    <property type="term" value="C:cytoplasm"/>
    <property type="evidence" value="ECO:0007669"/>
    <property type="project" value="TreeGrafter"/>
</dbReference>
<keyword evidence="3 4" id="KW-0041">Annexin</keyword>
<dbReference type="PROSITE" id="PS00223">
    <property type="entry name" value="ANNEXIN_1"/>
    <property type="match status" value="3"/>
</dbReference>
<comment type="similarity">
    <text evidence="1 4">Belongs to the annexin family.</text>
</comment>
<dbReference type="GO" id="GO:0005544">
    <property type="term" value="F:calcium-dependent phospholipid binding"/>
    <property type="evidence" value="ECO:0007669"/>
    <property type="project" value="UniProtKB-KW"/>
</dbReference>
<dbReference type="GO" id="GO:0005886">
    <property type="term" value="C:plasma membrane"/>
    <property type="evidence" value="ECO:0007669"/>
    <property type="project" value="TreeGrafter"/>
</dbReference>
<keyword evidence="4" id="KW-0106">Calcium</keyword>
<sequence length="684" mass="77289">MSSLRNFRGTIVSRSGFDPLVAASMLEKAMKGSGCDQKEIARVITGMNNAQRQISRVALGPTEMEPNLIIQGGMLWIDKSIHRTSSLPSFFLVREQYRTTYGKDLVEELKKELSGDVEYVILALMEPPLKFDAIHLHRAIKGIGTTESVLVDVLCTRSSPEIETIKNEYLLSFDKSLETDVIGETSSDFQQLLVALLQCRRDQGDGVDVNAAREDAKRMLGNKEEKLKPDKEAFKVAFATQNYQQLEALFDEYQLLSGKSIQNGIEKVFSGNAKTAYLAIVDSIQDTPKFFARRLYESMKGLGTDDLDLIGIVVSRSEIDLAEIRSRFEQKYHKPLVDFIRSDCSGEYCETLNDEKYAAETTMLAHPKLGGTIKRQTDFCAKRTANALEKAMRSWSCDKRTIYEEITRINNDQRQMVCGSYKTIYGKDLIDELRKALWGDFENVIVGLMETPIKYDVTQLYRAMKGLGTRESTLIDIICSRTDAEKMTLKRAYQEEFGRSLEEDVIGDTSGHFQRLLVSLLQCHRDIGDKVNGDTATQDALLLMGNEQDNVKPDIATFSCTFASQNFAQLHKLFEQYQLFTSETIQDCIQKTFTGDARAAYLAVADCVENKPRYFARRLYESMKGLGTSDCDLIYIIVSRSEIDLADIRNEFDAMYDNTLVEWIKSDCSAAYRDTLLSLINGNS</sequence>
<dbReference type="InterPro" id="IPR018252">
    <property type="entry name" value="Annexin_repeat_CS"/>
</dbReference>
<dbReference type="GO" id="GO:0012506">
    <property type="term" value="C:vesicle membrane"/>
    <property type="evidence" value="ECO:0007669"/>
    <property type="project" value="TreeGrafter"/>
</dbReference>
<dbReference type="SMART" id="SM00335">
    <property type="entry name" value="ANX"/>
    <property type="match status" value="7"/>
</dbReference>
<dbReference type="OrthoDB" id="37886at2759"/>
<dbReference type="GO" id="GO:0005509">
    <property type="term" value="F:calcium ion binding"/>
    <property type="evidence" value="ECO:0007669"/>
    <property type="project" value="InterPro"/>
</dbReference>
<keyword evidence="2 4" id="KW-0677">Repeat</keyword>
<dbReference type="PANTHER" id="PTHR10502:SF102">
    <property type="entry name" value="ANNEXIN B11"/>
    <property type="match status" value="1"/>
</dbReference>
<accession>A0A0B2VUL1</accession>
<dbReference type="InterPro" id="IPR001464">
    <property type="entry name" value="Annexin"/>
</dbReference>
<dbReference type="PANTHER" id="PTHR10502">
    <property type="entry name" value="ANNEXIN"/>
    <property type="match status" value="1"/>
</dbReference>
<evidence type="ECO:0000256" key="3">
    <source>
        <dbReference type="ARBA" id="ARBA00023216"/>
    </source>
</evidence>
<dbReference type="GO" id="GO:0001786">
    <property type="term" value="F:phosphatidylserine binding"/>
    <property type="evidence" value="ECO:0007669"/>
    <property type="project" value="TreeGrafter"/>
</dbReference>
<dbReference type="SUPFAM" id="SSF47874">
    <property type="entry name" value="Annexin"/>
    <property type="match status" value="3"/>
</dbReference>
<evidence type="ECO:0000256" key="4">
    <source>
        <dbReference type="RuleBase" id="RU003540"/>
    </source>
</evidence>
<reference evidence="5 6" key="1">
    <citation type="submission" date="2014-11" db="EMBL/GenBank/DDBJ databases">
        <title>Genetic blueprint of the zoonotic pathogen Toxocara canis.</title>
        <authorList>
            <person name="Zhu X.-Q."/>
            <person name="Korhonen P.K."/>
            <person name="Cai H."/>
            <person name="Young N.D."/>
            <person name="Nejsum P."/>
            <person name="von Samson-Himmelstjerna G."/>
            <person name="Boag P.R."/>
            <person name="Tan P."/>
            <person name="Li Q."/>
            <person name="Min J."/>
            <person name="Yang Y."/>
            <person name="Wang X."/>
            <person name="Fang X."/>
            <person name="Hall R.S."/>
            <person name="Hofmann A."/>
            <person name="Sternberg P.W."/>
            <person name="Jex A.R."/>
            <person name="Gasser R.B."/>
        </authorList>
    </citation>
    <scope>NUCLEOTIDE SEQUENCE [LARGE SCALE GENOMIC DNA]</scope>
    <source>
        <strain evidence="5">PN_DK_2014</strain>
    </source>
</reference>
<dbReference type="FunFam" id="1.10.220.10:FF:000003">
    <property type="entry name" value="Annexin"/>
    <property type="match status" value="2"/>
</dbReference>